<name>A0A5C8I0T9_9MICO</name>
<comment type="caution">
    <text evidence="2">The sequence shown here is derived from an EMBL/GenBank/DDBJ whole genome shotgun (WGS) entry which is preliminary data.</text>
</comment>
<evidence type="ECO:0000313" key="3">
    <source>
        <dbReference type="Proteomes" id="UP000321949"/>
    </source>
</evidence>
<feature type="region of interest" description="Disordered" evidence="1">
    <location>
        <begin position="324"/>
        <end position="347"/>
    </location>
</feature>
<proteinExistence type="predicted"/>
<dbReference type="EMBL" id="VRSX01000003">
    <property type="protein sequence ID" value="TXK11242.1"/>
    <property type="molecule type" value="Genomic_DNA"/>
</dbReference>
<gene>
    <name evidence="2" type="ORF">FVP74_07810</name>
</gene>
<keyword evidence="3" id="KW-1185">Reference proteome</keyword>
<dbReference type="RefSeq" id="WP_147050996.1">
    <property type="nucleotide sequence ID" value="NZ_BKAH01000010.1"/>
</dbReference>
<accession>A0A5C8I0T9</accession>
<sequence length="347" mass="37665">MPITPRPLPPDLADAFTCRGALAAGATPRRLRARDLETPFRGVRLRPPSSAEIEDAGPLALDRAVRADVLRRAGAYALLMPQAAFFVGATAGVILGLGVPHGPELCVGVPPPHRAPRRTGIHGVKLAPSQARIIERDGLRLTDTASTWATLAGRLGERDLVRVGDAAVRVPRDDRGRHRTEARLATIDDLRAAALVPGRRHRAALLRALDRVRVGSMSPLETDFRLDAEDAGLPEPELDVAIRTESGRLLGISDLVYPGYRTVVEVEGDHHRTMRQQWNRDIEKYAAYAAQGWEVVRLTSTHIRGWQPQAVALVRAALLRRGWRPPAQATPERGRSAPHPGAGGGTN</sequence>
<evidence type="ECO:0008006" key="4">
    <source>
        <dbReference type="Google" id="ProtNLM"/>
    </source>
</evidence>
<dbReference type="Proteomes" id="UP000321949">
    <property type="component" value="Unassembled WGS sequence"/>
</dbReference>
<evidence type="ECO:0000313" key="2">
    <source>
        <dbReference type="EMBL" id="TXK11242.1"/>
    </source>
</evidence>
<organism evidence="2 3">
    <name type="scientific">Microbacterium saccharophilum</name>
    <dbReference type="NCBI Taxonomy" id="1213358"/>
    <lineage>
        <taxon>Bacteria</taxon>
        <taxon>Bacillati</taxon>
        <taxon>Actinomycetota</taxon>
        <taxon>Actinomycetes</taxon>
        <taxon>Micrococcales</taxon>
        <taxon>Microbacteriaceae</taxon>
        <taxon>Microbacterium</taxon>
    </lineage>
</organism>
<dbReference type="OrthoDB" id="3173471at2"/>
<reference evidence="2 3" key="1">
    <citation type="submission" date="2019-08" db="EMBL/GenBank/DDBJ databases">
        <authorList>
            <person name="Dong K."/>
        </authorList>
    </citation>
    <scope>NUCLEOTIDE SEQUENCE [LARGE SCALE GENOMIC DNA]</scope>
    <source>
        <strain evidence="2 3">K-1</strain>
    </source>
</reference>
<protein>
    <recommendedName>
        <fullName evidence="4">DUF559 domain-containing protein</fullName>
    </recommendedName>
</protein>
<dbReference type="Gene3D" id="3.40.960.10">
    <property type="entry name" value="VSR Endonuclease"/>
    <property type="match status" value="1"/>
</dbReference>
<evidence type="ECO:0000256" key="1">
    <source>
        <dbReference type="SAM" id="MobiDB-lite"/>
    </source>
</evidence>
<dbReference type="SUPFAM" id="SSF52980">
    <property type="entry name" value="Restriction endonuclease-like"/>
    <property type="match status" value="1"/>
</dbReference>
<dbReference type="AlphaFoldDB" id="A0A5C8I0T9"/>
<dbReference type="InterPro" id="IPR011335">
    <property type="entry name" value="Restrct_endonuc-II-like"/>
</dbReference>